<feature type="compositionally biased region" description="Low complexity" evidence="2">
    <location>
        <begin position="153"/>
        <end position="167"/>
    </location>
</feature>
<feature type="domain" description="CTLH" evidence="4">
    <location>
        <begin position="469"/>
        <end position="526"/>
    </location>
</feature>
<dbReference type="InterPro" id="IPR013320">
    <property type="entry name" value="ConA-like_dom_sf"/>
</dbReference>
<evidence type="ECO:0000313" key="5">
    <source>
        <dbReference type="EMBL" id="KAF2100879.1"/>
    </source>
</evidence>
<reference evidence="5" key="1">
    <citation type="journal article" date="2020" name="Stud. Mycol.">
        <title>101 Dothideomycetes genomes: a test case for predicting lifestyles and emergence of pathogens.</title>
        <authorList>
            <person name="Haridas S."/>
            <person name="Albert R."/>
            <person name="Binder M."/>
            <person name="Bloem J."/>
            <person name="Labutti K."/>
            <person name="Salamov A."/>
            <person name="Andreopoulos B."/>
            <person name="Baker S."/>
            <person name="Barry K."/>
            <person name="Bills G."/>
            <person name="Bluhm B."/>
            <person name="Cannon C."/>
            <person name="Castanera R."/>
            <person name="Culley D."/>
            <person name="Daum C."/>
            <person name="Ezra D."/>
            <person name="Gonzalez J."/>
            <person name="Henrissat B."/>
            <person name="Kuo A."/>
            <person name="Liang C."/>
            <person name="Lipzen A."/>
            <person name="Lutzoni F."/>
            <person name="Magnuson J."/>
            <person name="Mondo S."/>
            <person name="Nolan M."/>
            <person name="Ohm R."/>
            <person name="Pangilinan J."/>
            <person name="Park H.-J."/>
            <person name="Ramirez L."/>
            <person name="Alfaro M."/>
            <person name="Sun H."/>
            <person name="Tritt A."/>
            <person name="Yoshinaga Y."/>
            <person name="Zwiers L.-H."/>
            <person name="Turgeon B."/>
            <person name="Goodwin S."/>
            <person name="Spatafora J."/>
            <person name="Crous P."/>
            <person name="Grigoriev I."/>
        </authorList>
    </citation>
    <scope>NUCLEOTIDE SEQUENCE</scope>
    <source>
        <strain evidence="5">CBS 133067</strain>
    </source>
</reference>
<accession>A0A9P4IKA2</accession>
<evidence type="ECO:0000256" key="1">
    <source>
        <dbReference type="ARBA" id="ARBA00002343"/>
    </source>
</evidence>
<dbReference type="Gene3D" id="2.60.120.920">
    <property type="match status" value="1"/>
</dbReference>
<dbReference type="Proteomes" id="UP000799772">
    <property type="component" value="Unassembled WGS sequence"/>
</dbReference>
<feature type="region of interest" description="Disordered" evidence="2">
    <location>
        <begin position="1"/>
        <end position="84"/>
    </location>
</feature>
<proteinExistence type="predicted"/>
<comment type="function">
    <text evidence="1">Involved in the proteasome-dependent degradation of fructose-1,6-bisphosphatase.</text>
</comment>
<dbReference type="InterPro" id="IPR024964">
    <property type="entry name" value="CTLH/CRA"/>
</dbReference>
<dbReference type="InterPro" id="IPR006594">
    <property type="entry name" value="LisH"/>
</dbReference>
<dbReference type="InterPro" id="IPR043136">
    <property type="entry name" value="B30.2/SPRY_sf"/>
</dbReference>
<evidence type="ECO:0000259" key="4">
    <source>
        <dbReference type="PROSITE" id="PS50897"/>
    </source>
</evidence>
<evidence type="ECO:0000259" key="3">
    <source>
        <dbReference type="PROSITE" id="PS50188"/>
    </source>
</evidence>
<dbReference type="SUPFAM" id="SSF49899">
    <property type="entry name" value="Concanavalin A-like lectins/glucanases"/>
    <property type="match status" value="1"/>
</dbReference>
<dbReference type="PROSITE" id="PS50896">
    <property type="entry name" value="LISH"/>
    <property type="match status" value="1"/>
</dbReference>
<feature type="region of interest" description="Disordered" evidence="2">
    <location>
        <begin position="141"/>
        <end position="167"/>
    </location>
</feature>
<dbReference type="InterPro" id="IPR003877">
    <property type="entry name" value="SPRY_dom"/>
</dbReference>
<dbReference type="Pfam" id="PF00622">
    <property type="entry name" value="SPRY"/>
    <property type="match status" value="1"/>
</dbReference>
<dbReference type="InterPro" id="IPR035782">
    <property type="entry name" value="SPRY_RanBP9/10"/>
</dbReference>
<dbReference type="SMART" id="SM00757">
    <property type="entry name" value="CRA"/>
    <property type="match status" value="1"/>
</dbReference>
<dbReference type="OrthoDB" id="25503at2759"/>
<sequence>NSNQPSGSGPGFRRTSYASVAAGTAGPTSSSTFQQHGRSVSHTMNPSATGSSYPPPSHLSRQPSRGMGMDMDHNATSSSWGGRNSMPGYSSSFSYGTSMGNSGPLGGLGVPELQIPPFFVPSYLKGSRYAEKLEEAHKARVAAIRDPPRNRSPHSSTPGSLSTSASSANIHKMVPSHRGMTHDIIERAPPLFVEEPPPPLPTRWSDIDKHKGADVRGDGLEVAFAGAGVKTPHNGNNEEASAVRADSPMPRQAGIYYFECQVLSKNKDVWIGIGFCGPKTPLERLPGWEQESWALHGDDGHIFSSHSTGKIYGNNTNLRYGALDVIGCGVNFRTGQAFFTKNGIHLGTAFNNIRSERLFPCVGMKRPGEMVRANFGQTPFVFDIDSLVQRERLAIEEEVRKTSVSTISPAPMSENSLIQKLVAQYLAMDGYVETARAFAAEVRTESKALSNGGVPSPPIADLEPEEDQHAVNRQRIRAAILQGDIDHALKLMEHKYPSVLKENENIDFKLKCRKYVEMIRKLDEARHRHTSNSNRFASSAINGAERMDMDSRPMTSNGNVDDSTESKTYAELLQDMLKYGQELNQEFKDDPRREVKKALEETFALIAYAEPHAGPLAGLLDESGRVPVAEELNGAILVSLGKASSSGLERLVQQTEVLVEELSGDGGVGAFVNV</sequence>
<protein>
    <submittedName>
        <fullName evidence="5">SPRY-domain-containing protein</fullName>
    </submittedName>
</protein>
<feature type="non-terminal residue" evidence="5">
    <location>
        <position position="674"/>
    </location>
</feature>
<feature type="compositionally biased region" description="Polar residues" evidence="2">
    <location>
        <begin position="74"/>
        <end position="84"/>
    </location>
</feature>
<evidence type="ECO:0000256" key="2">
    <source>
        <dbReference type="SAM" id="MobiDB-lite"/>
    </source>
</evidence>
<dbReference type="Pfam" id="PF10607">
    <property type="entry name" value="CTLH"/>
    <property type="match status" value="1"/>
</dbReference>
<evidence type="ECO:0000313" key="6">
    <source>
        <dbReference type="Proteomes" id="UP000799772"/>
    </source>
</evidence>
<feature type="domain" description="B30.2/SPRY" evidence="3">
    <location>
        <begin position="182"/>
        <end position="380"/>
    </location>
</feature>
<name>A0A9P4IKA2_9PEZI</name>
<comment type="caution">
    <text evidence="5">The sequence shown here is derived from an EMBL/GenBank/DDBJ whole genome shotgun (WGS) entry which is preliminary data.</text>
</comment>
<dbReference type="InterPro" id="IPR013144">
    <property type="entry name" value="CRA_dom"/>
</dbReference>
<dbReference type="EMBL" id="ML978124">
    <property type="protein sequence ID" value="KAF2100879.1"/>
    <property type="molecule type" value="Genomic_DNA"/>
</dbReference>
<organism evidence="5 6">
    <name type="scientific">Rhizodiscina lignyota</name>
    <dbReference type="NCBI Taxonomy" id="1504668"/>
    <lineage>
        <taxon>Eukaryota</taxon>
        <taxon>Fungi</taxon>
        <taxon>Dikarya</taxon>
        <taxon>Ascomycota</taxon>
        <taxon>Pezizomycotina</taxon>
        <taxon>Dothideomycetes</taxon>
        <taxon>Pleosporomycetidae</taxon>
        <taxon>Aulographales</taxon>
        <taxon>Rhizodiscinaceae</taxon>
        <taxon>Rhizodiscina</taxon>
    </lineage>
</organism>
<dbReference type="CDD" id="cd12909">
    <property type="entry name" value="SPRY_RanBP9_10"/>
    <property type="match status" value="1"/>
</dbReference>
<feature type="region of interest" description="Disordered" evidence="2">
    <location>
        <begin position="446"/>
        <end position="470"/>
    </location>
</feature>
<dbReference type="InterPro" id="IPR001870">
    <property type="entry name" value="B30.2/SPRY"/>
</dbReference>
<dbReference type="SMART" id="SM00668">
    <property type="entry name" value="CTLH"/>
    <property type="match status" value="1"/>
</dbReference>
<gene>
    <name evidence="5" type="ORF">NA57DRAFT_14164</name>
</gene>
<keyword evidence="6" id="KW-1185">Reference proteome</keyword>
<dbReference type="PANTHER" id="PTHR12864">
    <property type="entry name" value="RAN BINDING PROTEIN 9-RELATED"/>
    <property type="match status" value="1"/>
</dbReference>
<dbReference type="PROSITE" id="PS50188">
    <property type="entry name" value="B302_SPRY"/>
    <property type="match status" value="1"/>
</dbReference>
<dbReference type="AlphaFoldDB" id="A0A9P4IKA2"/>
<dbReference type="PROSITE" id="PS50897">
    <property type="entry name" value="CTLH"/>
    <property type="match status" value="1"/>
</dbReference>
<feature type="region of interest" description="Disordered" evidence="2">
    <location>
        <begin position="227"/>
        <end position="246"/>
    </location>
</feature>
<dbReference type="InterPro" id="IPR006595">
    <property type="entry name" value="CTLH_C"/>
</dbReference>
<dbReference type="InterPro" id="IPR050618">
    <property type="entry name" value="Ubq-SigPath_Reg"/>
</dbReference>
<feature type="compositionally biased region" description="Polar residues" evidence="2">
    <location>
        <begin position="26"/>
        <end position="52"/>
    </location>
</feature>
<feature type="non-terminal residue" evidence="5">
    <location>
        <position position="1"/>
    </location>
</feature>
<dbReference type="SMART" id="SM00449">
    <property type="entry name" value="SPRY"/>
    <property type="match status" value="1"/>
</dbReference>